<reference evidence="4" key="1">
    <citation type="submission" date="2021-04" db="EMBL/GenBank/DDBJ databases">
        <title>novel species isolated from subtropical streams in China.</title>
        <authorList>
            <person name="Lu H."/>
        </authorList>
    </citation>
    <scope>NUCLEOTIDE SEQUENCE</scope>
    <source>
        <strain evidence="4">LFS511W</strain>
    </source>
</reference>
<dbReference type="InterPro" id="IPR011059">
    <property type="entry name" value="Metal-dep_hydrolase_composite"/>
</dbReference>
<feature type="domain" description="NADH:ubiquinone oxidoreductase intermediate-associated protein 30" evidence="3">
    <location>
        <begin position="453"/>
        <end position="563"/>
    </location>
</feature>
<keyword evidence="5" id="KW-1185">Reference proteome</keyword>
<dbReference type="SUPFAM" id="SSF51556">
    <property type="entry name" value="Metallo-dependent hydrolases"/>
    <property type="match status" value="1"/>
</dbReference>
<dbReference type="Pfam" id="PF01979">
    <property type="entry name" value="Amidohydro_1"/>
    <property type="match status" value="1"/>
</dbReference>
<dbReference type="Gene3D" id="2.30.40.10">
    <property type="entry name" value="Urease, subunit C, domain 1"/>
    <property type="match status" value="1"/>
</dbReference>
<feature type="chain" id="PRO_5037830854" evidence="1">
    <location>
        <begin position="23"/>
        <end position="597"/>
    </location>
</feature>
<dbReference type="Pfam" id="PF08547">
    <property type="entry name" value="CIA30"/>
    <property type="match status" value="1"/>
</dbReference>
<dbReference type="InterPro" id="IPR051781">
    <property type="entry name" value="Metallo-dep_Hydrolase"/>
</dbReference>
<dbReference type="PANTHER" id="PTHR43135:SF3">
    <property type="entry name" value="ALPHA-D-RIBOSE 1-METHYLPHOSPHONATE 5-TRIPHOSPHATE DIPHOSPHATASE"/>
    <property type="match status" value="1"/>
</dbReference>
<evidence type="ECO:0000259" key="3">
    <source>
        <dbReference type="Pfam" id="PF08547"/>
    </source>
</evidence>
<name>A0A941DP85_9BURK</name>
<gene>
    <name evidence="4" type="ORF">KDM89_14060</name>
</gene>
<evidence type="ECO:0000313" key="4">
    <source>
        <dbReference type="EMBL" id="MBR7783274.1"/>
    </source>
</evidence>
<dbReference type="SUPFAM" id="SSF49785">
    <property type="entry name" value="Galactose-binding domain-like"/>
    <property type="match status" value="1"/>
</dbReference>
<dbReference type="EMBL" id="JAGSPN010000010">
    <property type="protein sequence ID" value="MBR7783274.1"/>
    <property type="molecule type" value="Genomic_DNA"/>
</dbReference>
<keyword evidence="1" id="KW-0732">Signal</keyword>
<dbReference type="Gene3D" id="3.30.110.90">
    <property type="entry name" value="Amidohydrolase"/>
    <property type="match status" value="1"/>
</dbReference>
<proteinExistence type="predicted"/>
<dbReference type="SUPFAM" id="SSF51338">
    <property type="entry name" value="Composite domain of metallo-dependent hydrolases"/>
    <property type="match status" value="1"/>
</dbReference>
<protein>
    <submittedName>
        <fullName evidence="4">CIA30 family protein</fullName>
    </submittedName>
</protein>
<dbReference type="InterPro" id="IPR032466">
    <property type="entry name" value="Metal_Hydrolase"/>
</dbReference>
<dbReference type="InterPro" id="IPR008979">
    <property type="entry name" value="Galactose-bd-like_sf"/>
</dbReference>
<dbReference type="InterPro" id="IPR013857">
    <property type="entry name" value="NADH-UbQ_OxRdtase-assoc_prot30"/>
</dbReference>
<dbReference type="AlphaFoldDB" id="A0A941DP85"/>
<feature type="domain" description="Amidohydrolase-related" evidence="2">
    <location>
        <begin position="73"/>
        <end position="409"/>
    </location>
</feature>
<dbReference type="Gene3D" id="1.20.58.520">
    <property type="entry name" value="Amidohydrolase"/>
    <property type="match status" value="1"/>
</dbReference>
<dbReference type="GO" id="GO:0016810">
    <property type="term" value="F:hydrolase activity, acting on carbon-nitrogen (but not peptide) bonds"/>
    <property type="evidence" value="ECO:0007669"/>
    <property type="project" value="InterPro"/>
</dbReference>
<evidence type="ECO:0000256" key="1">
    <source>
        <dbReference type="SAM" id="SignalP"/>
    </source>
</evidence>
<evidence type="ECO:0000313" key="5">
    <source>
        <dbReference type="Proteomes" id="UP000680067"/>
    </source>
</evidence>
<dbReference type="InterPro" id="IPR006680">
    <property type="entry name" value="Amidohydro-rel"/>
</dbReference>
<sequence length="597" mass="64134">MSRFSRSVLSLLLSGMAIQASAADTLIRQARVFDGERIIGVRDVLIQDGKITCVAASIAAPADAVITEAAGKTLMPGMIDSHVHAFKDQELPLLFGVTAQIDLFAAQAALQAFNHQLKEKNTRLPDTYSAGMLATVKGGHGTEYGLPVETLSAPDQAQAWVDARIAEGSHFIKIVMESGGHEHVVPSLSRDTVKALISAAHKRNKLALVHISSIDDALFALENGADGLVHLFTAKEISDQQITAMVRAAKKHHAFVIPTFSVLNSIAGIKADAVLANPVWMRWLTPVQQQALQQTYGRKPQPELVAPARKAAAAFQRAGIPVLAGTDAGNNGTQFGISMHQELLELVEAGLTPVQALQAATSSPAKIFHLRDQGRIAPGMVANLLLIDGQPDQKITDTQRITEAWKQGEPVSPLQQAQIKKVAALQSGAMQLNPVTALLQIKNNKAGSPFGLGWSAASDTMMGGKSTARMQLREDADLGPVLQLQANIQPGFAYPWAGLSMLPGTRPMQAVNLEKASELRFRTRGDGQTYALAFGIEGSFIPVQIPFQTSQDWQEVRVRFADVTGLNMKLITMISWNAGGAAGERQFEIADIRLISE</sequence>
<dbReference type="Proteomes" id="UP000680067">
    <property type="component" value="Unassembled WGS sequence"/>
</dbReference>
<accession>A0A941DP85</accession>
<dbReference type="Gene3D" id="3.40.50.10910">
    <property type="entry name" value="Amidohydrolase"/>
    <property type="match status" value="1"/>
</dbReference>
<dbReference type="PANTHER" id="PTHR43135">
    <property type="entry name" value="ALPHA-D-RIBOSE 1-METHYLPHOSPHONATE 5-TRIPHOSPHATE DIPHOSPHATASE"/>
    <property type="match status" value="1"/>
</dbReference>
<comment type="caution">
    <text evidence="4">The sequence shown here is derived from an EMBL/GenBank/DDBJ whole genome shotgun (WGS) entry which is preliminary data.</text>
</comment>
<feature type="signal peptide" evidence="1">
    <location>
        <begin position="1"/>
        <end position="22"/>
    </location>
</feature>
<evidence type="ECO:0000259" key="2">
    <source>
        <dbReference type="Pfam" id="PF01979"/>
    </source>
</evidence>
<dbReference type="RefSeq" id="WP_212688549.1">
    <property type="nucleotide sequence ID" value="NZ_JAGSPN010000010.1"/>
</dbReference>
<organism evidence="4 5">
    <name type="scientific">Undibacterium luofuense</name>
    <dbReference type="NCBI Taxonomy" id="2828733"/>
    <lineage>
        <taxon>Bacteria</taxon>
        <taxon>Pseudomonadati</taxon>
        <taxon>Pseudomonadota</taxon>
        <taxon>Betaproteobacteria</taxon>
        <taxon>Burkholderiales</taxon>
        <taxon>Oxalobacteraceae</taxon>
        <taxon>Undibacterium</taxon>
    </lineage>
</organism>